<dbReference type="EMBL" id="BASM01000018">
    <property type="protein sequence ID" value="GAD26503.1"/>
    <property type="molecule type" value="Genomic_DNA"/>
</dbReference>
<reference evidence="2 3" key="1">
    <citation type="submission" date="2013-08" db="EMBL/GenBank/DDBJ databases">
        <title>Gluconobacter thailandicus NBRC 3257 whole genome sequence.</title>
        <authorList>
            <person name="Matsutani M."/>
            <person name="Yakushi T."/>
            <person name="Matsushita K."/>
        </authorList>
    </citation>
    <scope>NUCLEOTIDE SEQUENCE [LARGE SCALE GENOMIC DNA]</scope>
    <source>
        <strain evidence="2 3">NBRC 3257</strain>
    </source>
</reference>
<keyword evidence="1" id="KW-1133">Transmembrane helix</keyword>
<name>A0ABQ0IWB4_GLUTH</name>
<sequence length="261" mass="29414">MFTGYVAEQFSTDRGLDAALPITGEVMFFPCFSEGFGHGMDIELCGKPFWLHGIRGTVHSVRQWSEDITYRPPASSMKVGDTLFVDIPAEKTFSTRHYQKFWVVASDGRQFQVDVPCQVREGQQVCLVWGNVKGEKVGRMLYIRNLSLGHSSIVHNTLPWSVLFASVGRMTARALMVLLVLALILKGADIFRNLVGHYTRQGTNPLWLVATWGMVAVILFGALFVVIGFLRVLWRLFQNKRQAIKTLSDTINSNPRFLESL</sequence>
<dbReference type="Proteomes" id="UP000018209">
    <property type="component" value="Unassembled WGS sequence"/>
</dbReference>
<evidence type="ECO:0000256" key="1">
    <source>
        <dbReference type="SAM" id="Phobius"/>
    </source>
</evidence>
<protein>
    <submittedName>
        <fullName evidence="2">Uncharacterized protein</fullName>
    </submittedName>
</protein>
<proteinExistence type="predicted"/>
<accession>A0ABQ0IWB4</accession>
<comment type="caution">
    <text evidence="2">The sequence shown here is derived from an EMBL/GenBank/DDBJ whole genome shotgun (WGS) entry which is preliminary data.</text>
</comment>
<evidence type="ECO:0000313" key="2">
    <source>
        <dbReference type="EMBL" id="GAD26503.1"/>
    </source>
</evidence>
<feature type="transmembrane region" description="Helical" evidence="1">
    <location>
        <begin position="207"/>
        <end position="234"/>
    </location>
</feature>
<keyword evidence="1" id="KW-0472">Membrane</keyword>
<keyword evidence="1" id="KW-0812">Transmembrane</keyword>
<gene>
    <name evidence="2" type="ORF">NBRC3257_1502</name>
</gene>
<feature type="transmembrane region" description="Helical" evidence="1">
    <location>
        <begin position="174"/>
        <end position="195"/>
    </location>
</feature>
<organism evidence="2 3">
    <name type="scientific">Gluconobacter thailandicus NBRC 3257</name>
    <dbReference type="NCBI Taxonomy" id="1381097"/>
    <lineage>
        <taxon>Bacteria</taxon>
        <taxon>Pseudomonadati</taxon>
        <taxon>Pseudomonadota</taxon>
        <taxon>Alphaproteobacteria</taxon>
        <taxon>Acetobacterales</taxon>
        <taxon>Acetobacteraceae</taxon>
        <taxon>Gluconobacter</taxon>
    </lineage>
</organism>
<keyword evidence="3" id="KW-1185">Reference proteome</keyword>
<evidence type="ECO:0000313" key="3">
    <source>
        <dbReference type="Proteomes" id="UP000018209"/>
    </source>
</evidence>